<protein>
    <submittedName>
        <fullName evidence="1">ATP-dependent DNA helicase</fullName>
    </submittedName>
</protein>
<keyword evidence="2" id="KW-1185">Reference proteome</keyword>
<keyword evidence="1" id="KW-0067">ATP-binding</keyword>
<comment type="caution">
    <text evidence="1">The sequence shown here is derived from an EMBL/GenBank/DDBJ whole genome shotgun (WGS) entry which is preliminary data.</text>
</comment>
<evidence type="ECO:0000313" key="2">
    <source>
        <dbReference type="Proteomes" id="UP000478052"/>
    </source>
</evidence>
<dbReference type="EMBL" id="VUJU01009627">
    <property type="protein sequence ID" value="KAF0718877.1"/>
    <property type="molecule type" value="Genomic_DNA"/>
</dbReference>
<dbReference type="AlphaFoldDB" id="A0A6G0W135"/>
<proteinExistence type="predicted"/>
<reference evidence="1 2" key="1">
    <citation type="submission" date="2019-08" db="EMBL/GenBank/DDBJ databases">
        <title>Whole genome of Aphis craccivora.</title>
        <authorList>
            <person name="Voronova N.V."/>
            <person name="Shulinski R.S."/>
            <person name="Bandarenka Y.V."/>
            <person name="Zhorov D.G."/>
            <person name="Warner D."/>
        </authorList>
    </citation>
    <scope>NUCLEOTIDE SEQUENCE [LARGE SCALE GENOMIC DNA]</scope>
    <source>
        <strain evidence="1">180601</strain>
        <tissue evidence="1">Whole Body</tissue>
    </source>
</reference>
<gene>
    <name evidence="1" type="ORF">FWK35_00023856</name>
</gene>
<feature type="non-terminal residue" evidence="1">
    <location>
        <position position="136"/>
    </location>
</feature>
<keyword evidence="1" id="KW-0547">Nucleotide-binding</keyword>
<dbReference type="Proteomes" id="UP000478052">
    <property type="component" value="Unassembled WGS sequence"/>
</dbReference>
<organism evidence="1 2">
    <name type="scientific">Aphis craccivora</name>
    <name type="common">Cowpea aphid</name>
    <dbReference type="NCBI Taxonomy" id="307492"/>
    <lineage>
        <taxon>Eukaryota</taxon>
        <taxon>Metazoa</taxon>
        <taxon>Ecdysozoa</taxon>
        <taxon>Arthropoda</taxon>
        <taxon>Hexapoda</taxon>
        <taxon>Insecta</taxon>
        <taxon>Pterygota</taxon>
        <taxon>Neoptera</taxon>
        <taxon>Paraneoptera</taxon>
        <taxon>Hemiptera</taxon>
        <taxon>Sternorrhyncha</taxon>
        <taxon>Aphidomorpha</taxon>
        <taxon>Aphidoidea</taxon>
        <taxon>Aphididae</taxon>
        <taxon>Aphidini</taxon>
        <taxon>Aphis</taxon>
        <taxon>Aphis</taxon>
    </lineage>
</organism>
<keyword evidence="1" id="KW-0347">Helicase</keyword>
<keyword evidence="1" id="KW-0378">Hydrolase</keyword>
<sequence length="136" mass="16315">MMNWVTRARILSQKINLEFNVLRMLMYNHHSDNSIHVDESIIMMSLGDVFRLSRRITNNHIQFYIFMQLLYWLRRLEEIEPIKQGSPTSGPRSGYGPRALFYGPRARFHLTLLKFIRAKPARETRRRRIGAYEFDQ</sequence>
<name>A0A6G0W135_APHCR</name>
<accession>A0A6G0W135</accession>
<evidence type="ECO:0000313" key="1">
    <source>
        <dbReference type="EMBL" id="KAF0718877.1"/>
    </source>
</evidence>
<dbReference type="GO" id="GO:0004386">
    <property type="term" value="F:helicase activity"/>
    <property type="evidence" value="ECO:0007669"/>
    <property type="project" value="UniProtKB-KW"/>
</dbReference>